<accession>A0A9K3CNC0</accession>
<dbReference type="InterPro" id="IPR036877">
    <property type="entry name" value="SUI1_dom_sf"/>
</dbReference>
<feature type="domain" description="SUI1" evidence="1">
    <location>
        <begin position="90"/>
        <end position="162"/>
    </location>
</feature>
<dbReference type="GO" id="GO:0001731">
    <property type="term" value="P:formation of translation preinitiation complex"/>
    <property type="evidence" value="ECO:0007669"/>
    <property type="project" value="TreeGrafter"/>
</dbReference>
<dbReference type="Pfam" id="PF21023">
    <property type="entry name" value="DENR_N"/>
    <property type="match status" value="1"/>
</dbReference>
<dbReference type="GO" id="GO:0003729">
    <property type="term" value="F:mRNA binding"/>
    <property type="evidence" value="ECO:0007669"/>
    <property type="project" value="TreeGrafter"/>
</dbReference>
<dbReference type="Proteomes" id="UP000265618">
    <property type="component" value="Unassembled WGS sequence"/>
</dbReference>
<dbReference type="PANTHER" id="PTHR12789">
    <property type="entry name" value="DENSITY-REGULATED PROTEIN HOMOLOG"/>
    <property type="match status" value="1"/>
</dbReference>
<dbReference type="SUPFAM" id="SSF55159">
    <property type="entry name" value="eIF1-like"/>
    <property type="match status" value="1"/>
</dbReference>
<keyword evidence="3" id="KW-1185">Reference proteome</keyword>
<sequence>MSFREVEYCPLCGVPFEYCGINGSRKAAEACKAWLQANRPELFTLIHNEEADAAVNPLPTTETAPQKAKQLAVPPFGCPRNPAKHYDACVQVRIAQGCGRKQFTQIDGYDLFPQIEAKKLVKQFRHRFACGVAETELYSGGMVIEMQGAYVNECKAIMLELGIPKELVLDAAPGKKGGRKKGPKRIEKRVIGVK</sequence>
<organism evidence="2 3">
    <name type="scientific">Kipferlia bialata</name>
    <dbReference type="NCBI Taxonomy" id="797122"/>
    <lineage>
        <taxon>Eukaryota</taxon>
        <taxon>Metamonada</taxon>
        <taxon>Carpediemonas-like organisms</taxon>
        <taxon>Kipferlia</taxon>
    </lineage>
</organism>
<reference evidence="2 3" key="1">
    <citation type="journal article" date="2018" name="PLoS ONE">
        <title>The draft genome of Kipferlia bialata reveals reductive genome evolution in fornicate parasites.</title>
        <authorList>
            <person name="Tanifuji G."/>
            <person name="Takabayashi S."/>
            <person name="Kume K."/>
            <person name="Takagi M."/>
            <person name="Nakayama T."/>
            <person name="Kamikawa R."/>
            <person name="Inagaki Y."/>
            <person name="Hashimoto T."/>
        </authorList>
    </citation>
    <scope>NUCLEOTIDE SEQUENCE [LARGE SCALE GENOMIC DNA]</scope>
    <source>
        <strain evidence="2">NY0173</strain>
    </source>
</reference>
<dbReference type="InterPro" id="IPR001950">
    <property type="entry name" value="SUI1"/>
</dbReference>
<dbReference type="GO" id="GO:0003743">
    <property type="term" value="F:translation initiation factor activity"/>
    <property type="evidence" value="ECO:0007669"/>
    <property type="project" value="InterPro"/>
</dbReference>
<dbReference type="InterPro" id="IPR048517">
    <property type="entry name" value="DENR_N"/>
</dbReference>
<evidence type="ECO:0000259" key="1">
    <source>
        <dbReference type="PROSITE" id="PS50296"/>
    </source>
</evidence>
<dbReference type="AlphaFoldDB" id="A0A9K3CNC0"/>
<dbReference type="EMBL" id="BDIP01000013">
    <property type="protein sequence ID" value="GIQ79480.1"/>
    <property type="molecule type" value="Genomic_DNA"/>
</dbReference>
<evidence type="ECO:0000313" key="2">
    <source>
        <dbReference type="EMBL" id="GIQ79480.1"/>
    </source>
</evidence>
<dbReference type="GO" id="GO:0002188">
    <property type="term" value="P:translation reinitiation"/>
    <property type="evidence" value="ECO:0007669"/>
    <property type="project" value="TreeGrafter"/>
</dbReference>
<dbReference type="Gene3D" id="3.30.780.10">
    <property type="entry name" value="SUI1-like domain"/>
    <property type="match status" value="1"/>
</dbReference>
<name>A0A9K3CNC0_9EUKA</name>
<proteinExistence type="predicted"/>
<protein>
    <recommendedName>
        <fullName evidence="1">SUI1 domain-containing protein</fullName>
    </recommendedName>
</protein>
<dbReference type="InterPro" id="IPR050318">
    <property type="entry name" value="DENR/SUI1_TIF"/>
</dbReference>
<dbReference type="Pfam" id="PF01253">
    <property type="entry name" value="SUI1"/>
    <property type="match status" value="1"/>
</dbReference>
<dbReference type="PANTHER" id="PTHR12789:SF0">
    <property type="entry name" value="DENSITY-REGULATED PROTEIN"/>
    <property type="match status" value="1"/>
</dbReference>
<dbReference type="PROSITE" id="PS50296">
    <property type="entry name" value="SUI1"/>
    <property type="match status" value="1"/>
</dbReference>
<gene>
    <name evidence="2" type="ORF">KIPB_000128</name>
</gene>
<evidence type="ECO:0000313" key="3">
    <source>
        <dbReference type="Proteomes" id="UP000265618"/>
    </source>
</evidence>
<dbReference type="OrthoDB" id="277199at2759"/>
<comment type="caution">
    <text evidence="2">The sequence shown here is derived from an EMBL/GenBank/DDBJ whole genome shotgun (WGS) entry which is preliminary data.</text>
</comment>